<dbReference type="Gene3D" id="1.20.1440.100">
    <property type="entry name" value="SG protein - dephosphorylation function"/>
    <property type="match status" value="1"/>
</dbReference>
<dbReference type="Proteomes" id="UP000806542">
    <property type="component" value="Unassembled WGS sequence"/>
</dbReference>
<dbReference type="EMBL" id="JADCKB010000006">
    <property type="protein sequence ID" value="MBE5039589.1"/>
    <property type="molecule type" value="Genomic_DNA"/>
</dbReference>
<comment type="caution">
    <text evidence="1">The sequence shown here is derived from an EMBL/GenBank/DDBJ whole genome shotgun (WGS) entry which is preliminary data.</text>
</comment>
<evidence type="ECO:0000313" key="2">
    <source>
        <dbReference type="Proteomes" id="UP000806542"/>
    </source>
</evidence>
<gene>
    <name evidence="1" type="ORF">INF28_03810</name>
</gene>
<reference evidence="1" key="1">
    <citation type="submission" date="2020-10" db="EMBL/GenBank/DDBJ databases">
        <title>ChiBAC.</title>
        <authorList>
            <person name="Zenner C."/>
            <person name="Hitch T.C.A."/>
            <person name="Clavel T."/>
        </authorList>
    </citation>
    <scope>NUCLEOTIDE SEQUENCE</scope>
    <source>
        <strain evidence="1">DSM 107454</strain>
    </source>
</reference>
<sequence length="185" mass="21750">MNVYDFDKTIYDGDSTIDFVFWCLRRKPQLAVRLLRGTVAFGGYLLKLCSKTTFKEKFYCFLLSVPDVNNWLEEFWDEHQEKIKNWYLQQKQETDVIISASPEFLLRPICKRLHVQNLLASRVDRHTGMYMGVNCYGEEKVRRFKKMFDGPVDAFYSDSLSDAPMANLAKRAYLVDGDNLIAWEE</sequence>
<protein>
    <submittedName>
        <fullName evidence="1">HAD-IB family phosphatase</fullName>
    </submittedName>
</protein>
<name>A0A9D5M4W3_9FIRM</name>
<proteinExistence type="predicted"/>
<dbReference type="Gene3D" id="3.40.50.1000">
    <property type="entry name" value="HAD superfamily/HAD-like"/>
    <property type="match status" value="1"/>
</dbReference>
<organism evidence="1 2">
    <name type="scientific">Ructibacterium gallinarum</name>
    <dbReference type="NCBI Taxonomy" id="2779355"/>
    <lineage>
        <taxon>Bacteria</taxon>
        <taxon>Bacillati</taxon>
        <taxon>Bacillota</taxon>
        <taxon>Clostridia</taxon>
        <taxon>Eubacteriales</taxon>
        <taxon>Oscillospiraceae</taxon>
        <taxon>Ructibacterium</taxon>
    </lineage>
</organism>
<dbReference type="NCBIfam" id="TIGR01488">
    <property type="entry name" value="HAD-SF-IB"/>
    <property type="match status" value="1"/>
</dbReference>
<dbReference type="AlphaFoldDB" id="A0A9D5M4W3"/>
<dbReference type="SUPFAM" id="SSF56784">
    <property type="entry name" value="HAD-like"/>
    <property type="match status" value="1"/>
</dbReference>
<dbReference type="InterPro" id="IPR036412">
    <property type="entry name" value="HAD-like_sf"/>
</dbReference>
<evidence type="ECO:0000313" key="1">
    <source>
        <dbReference type="EMBL" id="MBE5039589.1"/>
    </source>
</evidence>
<dbReference type="Pfam" id="PF12710">
    <property type="entry name" value="HAD"/>
    <property type="match status" value="1"/>
</dbReference>
<keyword evidence="2" id="KW-1185">Reference proteome</keyword>
<dbReference type="RefSeq" id="WP_226392152.1">
    <property type="nucleotide sequence ID" value="NZ_JADCKB010000006.1"/>
</dbReference>
<accession>A0A9D5M4W3</accession>
<dbReference type="InterPro" id="IPR023214">
    <property type="entry name" value="HAD_sf"/>
</dbReference>